<keyword evidence="3" id="KW-1185">Reference proteome</keyword>
<accession>U5DC18</accession>
<proteinExistence type="predicted"/>
<protein>
    <submittedName>
        <fullName evidence="2">Uncharacterized protein</fullName>
    </submittedName>
</protein>
<sequence>MYNDPSMVAGELDTESTTNSYRRSGTSSGHPSRQCVAILRDYGTQPQLGPVVRSHSRQTGNQLSRRFGSKDHQVCITRSTLNSKGIRLGAVLQQVGVLPPSRCWTQDRVCALSGGQADDLSIGDPPIPIVPCRPSGEHSARGSATRSSSVRSNRRADHAPRRATQFSIRLVPNPSVA</sequence>
<evidence type="ECO:0000256" key="1">
    <source>
        <dbReference type="SAM" id="MobiDB-lite"/>
    </source>
</evidence>
<name>U5DC18_AMBTC</name>
<organism evidence="2 3">
    <name type="scientific">Amborella trichopoda</name>
    <dbReference type="NCBI Taxonomy" id="13333"/>
    <lineage>
        <taxon>Eukaryota</taxon>
        <taxon>Viridiplantae</taxon>
        <taxon>Streptophyta</taxon>
        <taxon>Embryophyta</taxon>
        <taxon>Tracheophyta</taxon>
        <taxon>Spermatophyta</taxon>
        <taxon>Magnoliopsida</taxon>
        <taxon>Amborellales</taxon>
        <taxon>Amborellaceae</taxon>
        <taxon>Amborella</taxon>
    </lineage>
</organism>
<feature type="region of interest" description="Disordered" evidence="1">
    <location>
        <begin position="1"/>
        <end position="32"/>
    </location>
</feature>
<dbReference type="HOGENOM" id="CLU_1519873_0_0_1"/>
<dbReference type="Proteomes" id="UP000017836">
    <property type="component" value="Unassembled WGS sequence"/>
</dbReference>
<evidence type="ECO:0000313" key="2">
    <source>
        <dbReference type="EMBL" id="ERN17963.1"/>
    </source>
</evidence>
<dbReference type="Gramene" id="ERN17963">
    <property type="protein sequence ID" value="ERN17963"/>
    <property type="gene ID" value="AMTR_s00046p00084060"/>
</dbReference>
<evidence type="ECO:0000313" key="3">
    <source>
        <dbReference type="Proteomes" id="UP000017836"/>
    </source>
</evidence>
<feature type="region of interest" description="Disordered" evidence="1">
    <location>
        <begin position="115"/>
        <end position="164"/>
    </location>
</feature>
<reference evidence="3" key="1">
    <citation type="journal article" date="2013" name="Science">
        <title>The Amborella genome and the evolution of flowering plants.</title>
        <authorList>
            <consortium name="Amborella Genome Project"/>
        </authorList>
    </citation>
    <scope>NUCLEOTIDE SEQUENCE [LARGE SCALE GENOMIC DNA]</scope>
</reference>
<feature type="compositionally biased region" description="Polar residues" evidence="1">
    <location>
        <begin position="15"/>
        <end position="31"/>
    </location>
</feature>
<dbReference type="EMBL" id="KI392290">
    <property type="protein sequence ID" value="ERN17963.1"/>
    <property type="molecule type" value="Genomic_DNA"/>
</dbReference>
<dbReference type="AlphaFoldDB" id="U5DC18"/>
<feature type="compositionally biased region" description="Polar residues" evidence="1">
    <location>
        <begin position="142"/>
        <end position="151"/>
    </location>
</feature>
<gene>
    <name evidence="2" type="ORF">AMTR_s00046p00084060</name>
</gene>